<reference evidence="1 2" key="1">
    <citation type="journal article" date="2016" name="Genome Biol. Evol.">
        <title>Gene Family Evolution Reflects Adaptation to Soil Environmental Stressors in the Genome of the Collembolan Orchesella cincta.</title>
        <authorList>
            <person name="Faddeeva-Vakhrusheva A."/>
            <person name="Derks M.F."/>
            <person name="Anvar S.Y."/>
            <person name="Agamennone V."/>
            <person name="Suring W."/>
            <person name="Smit S."/>
            <person name="van Straalen N.M."/>
            <person name="Roelofs D."/>
        </authorList>
    </citation>
    <scope>NUCLEOTIDE SEQUENCE [LARGE SCALE GENOMIC DNA]</scope>
    <source>
        <tissue evidence="1">Mixed pool</tissue>
    </source>
</reference>
<keyword evidence="2" id="KW-1185">Reference proteome</keyword>
<dbReference type="AlphaFoldDB" id="A0A1D2M115"/>
<accession>A0A1D2M115</accession>
<evidence type="ECO:0000313" key="1">
    <source>
        <dbReference type="EMBL" id="ODM86654.1"/>
    </source>
</evidence>
<name>A0A1D2M115_ORCCI</name>
<gene>
    <name evidence="1" type="ORF">Ocin01_20028</name>
</gene>
<proteinExistence type="predicted"/>
<evidence type="ECO:0000313" key="2">
    <source>
        <dbReference type="Proteomes" id="UP000094527"/>
    </source>
</evidence>
<dbReference type="Proteomes" id="UP000094527">
    <property type="component" value="Unassembled WGS sequence"/>
</dbReference>
<comment type="caution">
    <text evidence="1">The sequence shown here is derived from an EMBL/GenBank/DDBJ whole genome shotgun (WGS) entry which is preliminary data.</text>
</comment>
<sequence>MQASVKNLCLGIDEDLAAAGADKLMSSNEADKRVTASENEKEVKVERVNVIPLYRKQHRAMPQYTTPRFVMTEGGGFQGSFVSRSSIGVTFSTAKDDRRTCTSSSSVPLLPTPTLKKSGYGVGGAWKTYAQARTTEERSATSIPYQRHRSGKDIRINNYANPFNFDVRDESQRCAPGLIGESWHIPGKNSTVAESAASKSYENMLTSYHEFDRLCKVTATEGATFATERSPASFIATDSKWGNGLMPVMPRILPP</sequence>
<organism evidence="1 2">
    <name type="scientific">Orchesella cincta</name>
    <name type="common">Springtail</name>
    <name type="synonym">Podura cincta</name>
    <dbReference type="NCBI Taxonomy" id="48709"/>
    <lineage>
        <taxon>Eukaryota</taxon>
        <taxon>Metazoa</taxon>
        <taxon>Ecdysozoa</taxon>
        <taxon>Arthropoda</taxon>
        <taxon>Hexapoda</taxon>
        <taxon>Collembola</taxon>
        <taxon>Entomobryomorpha</taxon>
        <taxon>Entomobryoidea</taxon>
        <taxon>Orchesellidae</taxon>
        <taxon>Orchesellinae</taxon>
        <taxon>Orchesella</taxon>
    </lineage>
</organism>
<protein>
    <submittedName>
        <fullName evidence="1">SOSS complex subunit C</fullName>
    </submittedName>
</protein>
<dbReference type="EMBL" id="LJIJ01007801">
    <property type="protein sequence ID" value="ODM86654.1"/>
    <property type="molecule type" value="Genomic_DNA"/>
</dbReference>